<evidence type="ECO:0000256" key="2">
    <source>
        <dbReference type="ARBA" id="ARBA00022898"/>
    </source>
</evidence>
<dbReference type="RefSeq" id="WP_257912327.1">
    <property type="nucleotide sequence ID" value="NZ_JANPWE010000002.1"/>
</dbReference>
<sequence>MNFHGGDVYSCTGEVLDFSSNINPLGVPASFREALWEHLDDFTRYPDLQYRALKESFAEYLSFDKPEMIIPGNGAVEIIFKGIMALDIDTLVNLSPTFSEYAHAAEQKGVPVLDLNAYNEDYQDLNLDHVLSLIQRKSVVVLCNPNNPTGTFVDKEKMCALAGALKEKDSYLLIDEAFIEFTDGYPQNSMVSELGRFPNVLVIRAATKFFGMPGIRLGFGVTGNLALVQGIKEQLEPWNVNAAAVIAGCTVYRDQKYIAASRLWVQEERQFLFNRLREIPELTVYPSRVNYHLVKINEEKIDAWKLKELLLGKGILIRTPDGFHHLSPYHFRLAVKDRASNEMMLTALREVCSVYG</sequence>
<gene>
    <name evidence="4" type="ORF">NVS47_04470</name>
</gene>
<evidence type="ECO:0000313" key="4">
    <source>
        <dbReference type="EMBL" id="MCR6544776.1"/>
    </source>
</evidence>
<keyword evidence="2" id="KW-0663">Pyridoxal phosphate</keyword>
<dbReference type="Pfam" id="PF00155">
    <property type="entry name" value="Aminotran_1_2"/>
    <property type="match status" value="1"/>
</dbReference>
<protein>
    <submittedName>
        <fullName evidence="4">Aminotransferase class I/II-fold pyridoxal phosphate-dependent enzyme</fullName>
    </submittedName>
</protein>
<keyword evidence="4" id="KW-0032">Aminotransferase</keyword>
<accession>A0ABT1Y1N6</accession>
<dbReference type="InterPro" id="IPR015422">
    <property type="entry name" value="PyrdxlP-dep_Trfase_small"/>
</dbReference>
<feature type="domain" description="Aminotransferase class I/classII large" evidence="3">
    <location>
        <begin position="14"/>
        <end position="347"/>
    </location>
</feature>
<organism evidence="4 5">
    <name type="scientific">Dehalobacterium formicoaceticum</name>
    <dbReference type="NCBI Taxonomy" id="51515"/>
    <lineage>
        <taxon>Bacteria</taxon>
        <taxon>Bacillati</taxon>
        <taxon>Bacillota</taxon>
        <taxon>Clostridia</taxon>
        <taxon>Eubacteriales</taxon>
        <taxon>Peptococcaceae</taxon>
        <taxon>Dehalobacterium</taxon>
    </lineage>
</organism>
<dbReference type="Proteomes" id="UP001524944">
    <property type="component" value="Unassembled WGS sequence"/>
</dbReference>
<dbReference type="PANTHER" id="PTHR42885:SF1">
    <property type="entry name" value="THREONINE-PHOSPHATE DECARBOXYLASE"/>
    <property type="match status" value="1"/>
</dbReference>
<keyword evidence="5" id="KW-1185">Reference proteome</keyword>
<comment type="caution">
    <text evidence="4">The sequence shown here is derived from an EMBL/GenBank/DDBJ whole genome shotgun (WGS) entry which is preliminary data.</text>
</comment>
<dbReference type="SUPFAM" id="SSF53383">
    <property type="entry name" value="PLP-dependent transferases"/>
    <property type="match status" value="1"/>
</dbReference>
<proteinExistence type="predicted"/>
<dbReference type="EMBL" id="JANPWE010000002">
    <property type="protein sequence ID" value="MCR6544776.1"/>
    <property type="molecule type" value="Genomic_DNA"/>
</dbReference>
<dbReference type="Gene3D" id="3.90.1150.10">
    <property type="entry name" value="Aspartate Aminotransferase, domain 1"/>
    <property type="match status" value="1"/>
</dbReference>
<dbReference type="GO" id="GO:0008483">
    <property type="term" value="F:transaminase activity"/>
    <property type="evidence" value="ECO:0007669"/>
    <property type="project" value="UniProtKB-KW"/>
</dbReference>
<evidence type="ECO:0000259" key="3">
    <source>
        <dbReference type="Pfam" id="PF00155"/>
    </source>
</evidence>
<keyword evidence="4" id="KW-0808">Transferase</keyword>
<dbReference type="InterPro" id="IPR015424">
    <property type="entry name" value="PyrdxlP-dep_Trfase"/>
</dbReference>
<comment type="cofactor">
    <cofactor evidence="1">
        <name>pyridoxal 5'-phosphate</name>
        <dbReference type="ChEBI" id="CHEBI:597326"/>
    </cofactor>
</comment>
<dbReference type="Gene3D" id="3.40.640.10">
    <property type="entry name" value="Type I PLP-dependent aspartate aminotransferase-like (Major domain)"/>
    <property type="match status" value="1"/>
</dbReference>
<name>A0ABT1Y1N6_9FIRM</name>
<dbReference type="PANTHER" id="PTHR42885">
    <property type="entry name" value="HISTIDINOL-PHOSPHATE AMINOTRANSFERASE-RELATED"/>
    <property type="match status" value="1"/>
</dbReference>
<evidence type="ECO:0000313" key="5">
    <source>
        <dbReference type="Proteomes" id="UP001524944"/>
    </source>
</evidence>
<dbReference type="InterPro" id="IPR015421">
    <property type="entry name" value="PyrdxlP-dep_Trfase_major"/>
</dbReference>
<dbReference type="InterPro" id="IPR004839">
    <property type="entry name" value="Aminotransferase_I/II_large"/>
</dbReference>
<reference evidence="4 5" key="1">
    <citation type="submission" date="2022-08" db="EMBL/GenBank/DDBJ databases">
        <title>Proteogenomics of the novel Dehalobacterium formicoaceticum strain EZ94 highlights a key role of methyltransferases during anaerobic dichloromethane degradation.</title>
        <authorList>
            <person name="Wasmund K."/>
        </authorList>
    </citation>
    <scope>NUCLEOTIDE SEQUENCE [LARGE SCALE GENOMIC DNA]</scope>
    <source>
        <strain evidence="4 5">EZ94</strain>
    </source>
</reference>
<evidence type="ECO:0000256" key="1">
    <source>
        <dbReference type="ARBA" id="ARBA00001933"/>
    </source>
</evidence>
<dbReference type="CDD" id="cd00609">
    <property type="entry name" value="AAT_like"/>
    <property type="match status" value="1"/>
</dbReference>